<comment type="caution">
    <text evidence="2">The sequence shown here is derived from an EMBL/GenBank/DDBJ whole genome shotgun (WGS) entry which is preliminary data.</text>
</comment>
<organism evidence="2 3">
    <name type="scientific">Cuscuta europaea</name>
    <name type="common">European dodder</name>
    <dbReference type="NCBI Taxonomy" id="41803"/>
    <lineage>
        <taxon>Eukaryota</taxon>
        <taxon>Viridiplantae</taxon>
        <taxon>Streptophyta</taxon>
        <taxon>Embryophyta</taxon>
        <taxon>Tracheophyta</taxon>
        <taxon>Spermatophyta</taxon>
        <taxon>Magnoliopsida</taxon>
        <taxon>eudicotyledons</taxon>
        <taxon>Gunneridae</taxon>
        <taxon>Pentapetalae</taxon>
        <taxon>asterids</taxon>
        <taxon>lamiids</taxon>
        <taxon>Solanales</taxon>
        <taxon>Convolvulaceae</taxon>
        <taxon>Cuscuteae</taxon>
        <taxon>Cuscuta</taxon>
        <taxon>Cuscuta subgen. Cuscuta</taxon>
    </lineage>
</organism>
<dbReference type="EMBL" id="CAMAPE010000019">
    <property type="protein sequence ID" value="CAH9086080.1"/>
    <property type="molecule type" value="Genomic_DNA"/>
</dbReference>
<evidence type="ECO:0000313" key="2">
    <source>
        <dbReference type="EMBL" id="CAH9086080.1"/>
    </source>
</evidence>
<dbReference type="Proteomes" id="UP001152484">
    <property type="component" value="Unassembled WGS sequence"/>
</dbReference>
<protein>
    <recommendedName>
        <fullName evidence="1">Retrovirus-related Pol polyprotein from transposon TNT 1-94-like beta-barrel domain-containing protein</fullName>
    </recommendedName>
</protein>
<dbReference type="Pfam" id="PF22936">
    <property type="entry name" value="Pol_BBD"/>
    <property type="match status" value="1"/>
</dbReference>
<dbReference type="AlphaFoldDB" id="A0A9P0Z1S6"/>
<dbReference type="InterPro" id="IPR054722">
    <property type="entry name" value="PolX-like_BBD"/>
</dbReference>
<reference evidence="2" key="1">
    <citation type="submission" date="2022-07" db="EMBL/GenBank/DDBJ databases">
        <authorList>
            <person name="Macas J."/>
            <person name="Novak P."/>
            <person name="Neumann P."/>
        </authorList>
    </citation>
    <scope>NUCLEOTIDE SEQUENCE</scope>
</reference>
<accession>A0A9P0Z1S6</accession>
<dbReference type="OrthoDB" id="1112175at2759"/>
<name>A0A9P0Z1S6_CUSEU</name>
<evidence type="ECO:0000259" key="1">
    <source>
        <dbReference type="Pfam" id="PF22936"/>
    </source>
</evidence>
<gene>
    <name evidence="2" type="ORF">CEURO_LOCUS9470</name>
</gene>
<keyword evidence="3" id="KW-1185">Reference proteome</keyword>
<proteinExistence type="predicted"/>
<sequence length="240" mass="26849">MLTKEQVEVLLNMINSETCSCNRMTGMSPYYDCIIDTGATHHVTGDLSRLMNLIRINGCPFGLPDGRIVTATMEGSVCLSPTLSLEHVLYVPVLHCHLISVAKLIDQMACTVSFTNSLCAIQDLHPRNLIGSGERRDGLFYFRGVPTVHAIIERELMNFELWRRRLGNPSDRVVKLVPGVSSSVFCKKLNKARAVCPQAKQVRDSFPISHKYSGQFPNRFTIDLIRSRVEVIASCPTMHD</sequence>
<evidence type="ECO:0000313" key="3">
    <source>
        <dbReference type="Proteomes" id="UP001152484"/>
    </source>
</evidence>
<feature type="domain" description="Retrovirus-related Pol polyprotein from transposon TNT 1-94-like beta-barrel" evidence="1">
    <location>
        <begin position="34"/>
        <end position="106"/>
    </location>
</feature>